<comment type="caution">
    <text evidence="6">The sequence shown here is derived from an EMBL/GenBank/DDBJ whole genome shotgun (WGS) entry which is preliminary data.</text>
</comment>
<dbReference type="InterPro" id="IPR036390">
    <property type="entry name" value="WH_DNA-bd_sf"/>
</dbReference>
<reference evidence="11 17" key="2">
    <citation type="submission" date="2016-09" db="EMBL/GenBank/DDBJ databases">
        <title>Lactobacillus reuteri KLR3005, genome sequencing and assembly.</title>
        <authorList>
            <person name="Lee J.-Y."/>
            <person name="Kim E.B."/>
            <person name="Choi Y.-J."/>
        </authorList>
    </citation>
    <scope>NUCLEOTIDE SEQUENCE [LARGE SCALE GENOMIC DNA]</scope>
    <source>
        <strain evidence="11 17">KLR3005</strain>
    </source>
</reference>
<reference evidence="21 22" key="8">
    <citation type="submission" date="2019-11" db="EMBL/GenBank/DDBJ databases">
        <title>Draft genome sequence of 12 host-associated Lactobacillus reuteri rodent strains.</title>
        <authorList>
            <person name="Zhang S."/>
            <person name="Ozcam M."/>
            <person name="Van Pijkeren J.P."/>
        </authorList>
    </citation>
    <scope>NUCLEOTIDE SEQUENCE [LARGE SCALE GENOMIC DNA]</scope>
    <source>
        <strain evidence="9 22">N4I</strain>
        <strain evidence="8 21">Rat19</strain>
    </source>
</reference>
<sequence>MNTRDLQYFAMLVKLKNYTQVAKYFNVSQPSITQAIRRLEQEFDTKLVRKDRVHRDEMITRSGQLLYEKALAINKKIDIAHQEIARSDQRQIKFGLPPIIGKMYISHIIGNLSKQLLQRIKIVSVGSHELLSELQAGKIDIAMLGSIAPIDQTGIFAELITARPFSIIVSADHPLAKKKAVSFQDLTNEIFINYDQQYVHKAAFQAYSTYAQINPQTAIYKVPNVSWIKELVRQNKGISLMVKDAVKDEPGIVALDIKDPIPEKFFISLATREDYILSDDEQQLITKLKEITPVA</sequence>
<evidence type="ECO:0000313" key="12">
    <source>
        <dbReference type="EMBL" id="PTV03706.1"/>
    </source>
</evidence>
<evidence type="ECO:0000313" key="23">
    <source>
        <dbReference type="Proteomes" id="UP000587270"/>
    </source>
</evidence>
<reference evidence="13" key="7">
    <citation type="submission" date="2018-05" db="EMBL/GenBank/DDBJ databases">
        <authorList>
            <person name="Peng X.Y."/>
            <person name="Xu Y.F."/>
            <person name="Luo D."/>
            <person name="Yu J."/>
            <person name="Gu J.Y."/>
        </authorList>
    </citation>
    <scope>NUCLEOTIDE SEQUENCE</scope>
    <source>
        <strain evidence="14">LR10</strain>
        <strain evidence="13">LR9</strain>
    </source>
</reference>
<evidence type="ECO:0000313" key="17">
    <source>
        <dbReference type="Proteomes" id="UP000194286"/>
    </source>
</evidence>
<dbReference type="GO" id="GO:0003677">
    <property type="term" value="F:DNA binding"/>
    <property type="evidence" value="ECO:0007669"/>
    <property type="project" value="UniProtKB-KW"/>
</dbReference>
<dbReference type="EMBL" id="MIMU01000117">
    <property type="protein sequence ID" value="OTA82668.1"/>
    <property type="molecule type" value="Genomic_DNA"/>
</dbReference>
<dbReference type="InterPro" id="IPR005119">
    <property type="entry name" value="LysR_subst-bd"/>
</dbReference>
<evidence type="ECO:0000313" key="21">
    <source>
        <dbReference type="Proteomes" id="UP000430985"/>
    </source>
</evidence>
<dbReference type="Proteomes" id="UP000194286">
    <property type="component" value="Unassembled WGS sequence"/>
</dbReference>
<feature type="domain" description="HTH lysR-type" evidence="5">
    <location>
        <begin position="1"/>
        <end position="60"/>
    </location>
</feature>
<reference evidence="10 23" key="9">
    <citation type="submission" date="2020-04" db="EMBL/GenBank/DDBJ databases">
        <authorList>
            <person name="Hitch T.C.A."/>
            <person name="Wylensek D."/>
            <person name="Clavel T."/>
        </authorList>
    </citation>
    <scope>NUCLEOTIDE SEQUENCE [LARGE SCALE GENOMIC DNA]</scope>
    <source>
        <strain evidence="10 23">WCA-386-APC-4I</strain>
    </source>
</reference>
<dbReference type="EMBL" id="PTLS01000022">
    <property type="protein sequence ID" value="RMX25719.1"/>
    <property type="molecule type" value="Genomic_DNA"/>
</dbReference>
<evidence type="ECO:0000313" key="6">
    <source>
        <dbReference type="EMBL" id="KEK15918.1"/>
    </source>
</evidence>
<dbReference type="SUPFAM" id="SSF53850">
    <property type="entry name" value="Periplasmic binding protein-like II"/>
    <property type="match status" value="1"/>
</dbReference>
<dbReference type="GO" id="GO:0003700">
    <property type="term" value="F:DNA-binding transcription factor activity"/>
    <property type="evidence" value="ECO:0007669"/>
    <property type="project" value="InterPro"/>
</dbReference>
<evidence type="ECO:0000256" key="4">
    <source>
        <dbReference type="ARBA" id="ARBA00023163"/>
    </source>
</evidence>
<dbReference type="Proteomes" id="UP000245980">
    <property type="component" value="Unassembled WGS sequence"/>
</dbReference>
<evidence type="ECO:0000313" key="9">
    <source>
        <dbReference type="EMBL" id="MRG88488.1"/>
    </source>
</evidence>
<evidence type="ECO:0000256" key="1">
    <source>
        <dbReference type="ARBA" id="ARBA00009437"/>
    </source>
</evidence>
<proteinExistence type="inferred from homology"/>
<dbReference type="Proteomes" id="UP000430985">
    <property type="component" value="Unassembled WGS sequence"/>
</dbReference>
<evidence type="ECO:0000313" key="8">
    <source>
        <dbReference type="EMBL" id="MRG69591.1"/>
    </source>
</evidence>
<keyword evidence="3" id="KW-0238">DNA-binding</keyword>
<protein>
    <submittedName>
        <fullName evidence="6">LysR family transcriptional regulator</fullName>
    </submittedName>
</protein>
<dbReference type="PANTHER" id="PTHR30419">
    <property type="entry name" value="HTH-TYPE TRANSCRIPTIONAL REGULATOR YBHD"/>
    <property type="match status" value="1"/>
</dbReference>
<dbReference type="Proteomes" id="UP000245735">
    <property type="component" value="Unassembled WGS sequence"/>
</dbReference>
<evidence type="ECO:0000313" key="19">
    <source>
        <dbReference type="Proteomes" id="UP000245980"/>
    </source>
</evidence>
<dbReference type="PROSITE" id="PS50931">
    <property type="entry name" value="HTH_LYSR"/>
    <property type="match status" value="1"/>
</dbReference>
<evidence type="ECO:0000313" key="13">
    <source>
        <dbReference type="EMBL" id="PWT37625.1"/>
    </source>
</evidence>
<evidence type="ECO:0000313" key="7">
    <source>
        <dbReference type="EMBL" id="MDV8946971.1"/>
    </source>
</evidence>
<evidence type="ECO:0000313" key="24">
    <source>
        <dbReference type="Proteomes" id="UP001286376"/>
    </source>
</evidence>
<dbReference type="EMBL" id="JABAFN010000003">
    <property type="protein sequence ID" value="NME21449.1"/>
    <property type="molecule type" value="Genomic_DNA"/>
</dbReference>
<evidence type="ECO:0000313" key="11">
    <source>
        <dbReference type="EMBL" id="OTA82668.1"/>
    </source>
</evidence>
<accession>A0A073K2L8</accession>
<reference evidence="13 19" key="3">
    <citation type="journal article" date="2018" name="Front. Microbiol.">
        <title>Comparative Genomics of the Herbivore Gut Symbiont Lactobacillus reuteri Reveals Genetic Diversity and Lifestyle Adaptation.</title>
        <authorList>
            <person name="Zhao J."/>
        </authorList>
    </citation>
    <scope>NUCLEOTIDE SEQUENCE</scope>
    <source>
        <strain evidence="14 19">LR10</strain>
        <strain evidence="13">LR9</strain>
    </source>
</reference>
<dbReference type="EMBL" id="QAZN01000011">
    <property type="protein sequence ID" value="PTV03706.1"/>
    <property type="molecule type" value="Genomic_DNA"/>
</dbReference>
<dbReference type="EMBL" id="QGHV01000020">
    <property type="protein sequence ID" value="PWT37625.1"/>
    <property type="molecule type" value="Genomic_DNA"/>
</dbReference>
<gene>
    <name evidence="11" type="ORF">BHL82_01780</name>
    <name evidence="15" type="ORF">C5O77_03350</name>
    <name evidence="12" type="ORF">DB325_06755</name>
    <name evidence="14" type="ORF">DKZ22_06435</name>
    <name evidence="13" type="ORF">DKZ35_04485</name>
    <name evidence="9" type="ORF">GIX76_00445</name>
    <name evidence="8" type="ORF">GIX83_07120</name>
    <name evidence="10" type="ORF">HF865_01770</name>
    <name evidence="6" type="ORF">LR3_03455</name>
    <name evidence="7" type="ORF">NX099_06090</name>
</gene>
<dbReference type="EMBL" id="WJND01000001">
    <property type="protein sequence ID" value="MRG88488.1"/>
    <property type="molecule type" value="Genomic_DNA"/>
</dbReference>
<evidence type="ECO:0000313" key="10">
    <source>
        <dbReference type="EMBL" id="NME21449.1"/>
    </source>
</evidence>
<keyword evidence="4" id="KW-0804">Transcription</keyword>
<dbReference type="EMBL" id="WJNE01000021">
    <property type="protein sequence ID" value="MRG69591.1"/>
    <property type="molecule type" value="Genomic_DNA"/>
</dbReference>
<name>A0A073K2L8_LIMRT</name>
<dbReference type="EMBL" id="QGHT01000023">
    <property type="protein sequence ID" value="PWT41479.1"/>
    <property type="molecule type" value="Genomic_DNA"/>
</dbReference>
<dbReference type="EMBL" id="JOSX01000011">
    <property type="protein sequence ID" value="KEK15918.1"/>
    <property type="molecule type" value="Genomic_DNA"/>
</dbReference>
<reference evidence="6 16" key="1">
    <citation type="submission" date="2014-06" db="EMBL/GenBank/DDBJ databases">
        <title>Genetic determinant of reutericyclin biosynthesis of Lactobacillus reuteri.</title>
        <authorList>
            <person name="Lin X."/>
            <person name="Duar R."/>
            <person name="Walter J."/>
            <person name="Gaenzle M."/>
        </authorList>
    </citation>
    <scope>NUCLEOTIDE SEQUENCE [LARGE SCALE GENOMIC DNA]</scope>
    <source>
        <strain evidence="6 16">LTH2584</strain>
    </source>
</reference>
<reference evidence="18" key="6">
    <citation type="submission" date="2018-04" db="EMBL/GenBank/DDBJ databases">
        <title>Draft Genome Sequences of 10 Lactobacillus Species from 22 Commercial Probiotic Products.</title>
        <authorList>
            <person name="Gangiredla J."/>
            <person name="Barnaba T.J."/>
            <person name="Mammel M.K."/>
            <person name="Lacher D.W."/>
            <person name="Elkins C.A."/>
            <person name="Lampel K.A."/>
            <person name="Whitehouse C.A."/>
            <person name="Tartera C."/>
        </authorList>
    </citation>
    <scope>NUCLEOTIDE SEQUENCE [LARGE SCALE GENOMIC DNA]</scope>
    <source>
        <strain evidence="18">DS12_10</strain>
    </source>
</reference>
<reference evidence="15 20" key="5">
    <citation type="journal article" date="2018" name="J Appl Environ Microbiol">
        <title>The gut symbionts Lactobacillus reuteri R2lc and 2010 encode a polyketide synthase cluster that activates the mammalian aryl-hydrocarbon receptor.</title>
        <authorList>
            <person name="Ozcam M."/>
            <person name="Roos S."/>
            <person name="Van Pijkeren J.P."/>
        </authorList>
    </citation>
    <scope>NUCLEOTIDE SEQUENCE [LARGE SCALE GENOMIC DNA]</scope>
    <source>
        <strain evidence="15 20">R2lc</strain>
    </source>
</reference>
<evidence type="ECO:0000256" key="2">
    <source>
        <dbReference type="ARBA" id="ARBA00023015"/>
    </source>
</evidence>
<evidence type="ECO:0000313" key="16">
    <source>
        <dbReference type="Proteomes" id="UP000027731"/>
    </source>
</evidence>
<reference evidence="12" key="4">
    <citation type="journal article" date="2018" name="Genome Announc.">
        <title>Fifty-Six Draft Genome Sequences of 10 Lactobacillus Species from 22 Commercial Dietary Supplements.</title>
        <authorList>
            <person name="Gangiredla J."/>
            <person name="Barnaba T.J."/>
            <person name="Mammel M.K."/>
            <person name="Lacher D.W."/>
            <person name="Elkins C.A."/>
            <person name="Lampel K.A."/>
            <person name="Whitehouse C.A."/>
            <person name="Tartera C."/>
        </authorList>
    </citation>
    <scope>NUCLEOTIDE SEQUENCE</scope>
    <source>
        <strain evidence="12">DS12_10</strain>
    </source>
</reference>
<keyword evidence="2" id="KW-0805">Transcription regulation</keyword>
<organism evidence="6 16">
    <name type="scientific">Limosilactobacillus reuteri</name>
    <name type="common">Lactobacillus reuteri</name>
    <dbReference type="NCBI Taxonomy" id="1598"/>
    <lineage>
        <taxon>Bacteria</taxon>
        <taxon>Bacillati</taxon>
        <taxon>Bacillota</taxon>
        <taxon>Bacilli</taxon>
        <taxon>Lactobacillales</taxon>
        <taxon>Lactobacillaceae</taxon>
        <taxon>Limosilactobacillus</taxon>
    </lineage>
</organism>
<dbReference type="Proteomes" id="UP001286376">
    <property type="component" value="Unassembled WGS sequence"/>
</dbReference>
<evidence type="ECO:0000256" key="3">
    <source>
        <dbReference type="ARBA" id="ARBA00023125"/>
    </source>
</evidence>
<dbReference type="PANTHER" id="PTHR30419:SF25">
    <property type="entry name" value="HTH-TYPE TRANSCRIPTIONAL REGULATOR YTLI"/>
    <property type="match status" value="1"/>
</dbReference>
<reference evidence="7" key="11">
    <citation type="submission" date="2022-08" db="EMBL/GenBank/DDBJ databases">
        <authorList>
            <person name="Huang K."/>
        </authorList>
    </citation>
    <scope>NUCLEOTIDE SEQUENCE</scope>
    <source>
        <strain evidence="7">RGW1</strain>
    </source>
</reference>
<reference evidence="7 24" key="10">
    <citation type="journal article" date="2022" name="Front. Cell. Infect. Microbiol.">
        <title>The probiotic and immunomodulation effects of Limosilactobacillus reuteri RGW1 isolated from calf feces.</title>
        <authorList>
            <person name="Huang K."/>
            <person name="Shi W."/>
            <person name="Yang B."/>
            <person name="Wang J."/>
        </authorList>
    </citation>
    <scope>NUCLEOTIDE SEQUENCE [LARGE SCALE GENOMIC DNA]</scope>
    <source>
        <strain evidence="7 24">RGW1</strain>
    </source>
</reference>
<dbReference type="Gene3D" id="3.40.190.290">
    <property type="match status" value="1"/>
</dbReference>
<dbReference type="InterPro" id="IPR000847">
    <property type="entry name" value="LysR_HTH_N"/>
</dbReference>
<dbReference type="GO" id="GO:0005829">
    <property type="term" value="C:cytosol"/>
    <property type="evidence" value="ECO:0007669"/>
    <property type="project" value="TreeGrafter"/>
</dbReference>
<dbReference type="Pfam" id="PF00126">
    <property type="entry name" value="HTH_1"/>
    <property type="match status" value="1"/>
</dbReference>
<evidence type="ECO:0000313" key="22">
    <source>
        <dbReference type="Proteomes" id="UP000460207"/>
    </source>
</evidence>
<dbReference type="InterPro" id="IPR036388">
    <property type="entry name" value="WH-like_DNA-bd_sf"/>
</dbReference>
<dbReference type="Proteomes" id="UP000276940">
    <property type="component" value="Unassembled WGS sequence"/>
</dbReference>
<evidence type="ECO:0000313" key="15">
    <source>
        <dbReference type="EMBL" id="RMX25719.1"/>
    </source>
</evidence>
<dbReference type="EMBL" id="JAOTNP010000030">
    <property type="protein sequence ID" value="MDV8946971.1"/>
    <property type="molecule type" value="Genomic_DNA"/>
</dbReference>
<dbReference type="RefSeq" id="WP_003664640.1">
    <property type="nucleotide sequence ID" value="NZ_CABFNG010000007.1"/>
</dbReference>
<dbReference type="PATRIC" id="fig|1598.90.peg.645"/>
<dbReference type="Pfam" id="PF03466">
    <property type="entry name" value="LysR_substrate"/>
    <property type="match status" value="1"/>
</dbReference>
<comment type="similarity">
    <text evidence="1">Belongs to the LysR transcriptional regulatory family.</text>
</comment>
<dbReference type="Proteomes" id="UP000460207">
    <property type="component" value="Unassembled WGS sequence"/>
</dbReference>
<dbReference type="Proteomes" id="UP000027731">
    <property type="component" value="Unassembled WGS sequence"/>
</dbReference>
<evidence type="ECO:0000259" key="5">
    <source>
        <dbReference type="PROSITE" id="PS50931"/>
    </source>
</evidence>
<dbReference type="SUPFAM" id="SSF46785">
    <property type="entry name" value="Winged helix' DNA-binding domain"/>
    <property type="match status" value="1"/>
</dbReference>
<evidence type="ECO:0000313" key="20">
    <source>
        <dbReference type="Proteomes" id="UP000276940"/>
    </source>
</evidence>
<evidence type="ECO:0000313" key="18">
    <source>
        <dbReference type="Proteomes" id="UP000244083"/>
    </source>
</evidence>
<dbReference type="Gene3D" id="1.10.10.10">
    <property type="entry name" value="Winged helix-like DNA-binding domain superfamily/Winged helix DNA-binding domain"/>
    <property type="match status" value="1"/>
</dbReference>
<evidence type="ECO:0000313" key="14">
    <source>
        <dbReference type="EMBL" id="PWT41479.1"/>
    </source>
</evidence>
<dbReference type="InterPro" id="IPR050950">
    <property type="entry name" value="HTH-type_LysR_regulators"/>
</dbReference>
<dbReference type="Proteomes" id="UP000244083">
    <property type="component" value="Unassembled WGS sequence"/>
</dbReference>
<dbReference type="Proteomes" id="UP000587270">
    <property type="component" value="Unassembled WGS sequence"/>
</dbReference>
<dbReference type="AlphaFoldDB" id="A0A073K2L8"/>